<proteinExistence type="predicted"/>
<dbReference type="EMBL" id="LLYW01000026">
    <property type="protein sequence ID" value="KUH33004.1"/>
    <property type="molecule type" value="Genomic_DNA"/>
</dbReference>
<dbReference type="AlphaFoldDB" id="A0A100XXE3"/>
<keyword evidence="3" id="KW-1185">Reference proteome</keyword>
<feature type="transmembrane region" description="Helical" evidence="1">
    <location>
        <begin position="36"/>
        <end position="55"/>
    </location>
</feature>
<keyword evidence="1" id="KW-1133">Transmembrane helix</keyword>
<evidence type="ECO:0000313" key="2">
    <source>
        <dbReference type="EMBL" id="KUH33004.1"/>
    </source>
</evidence>
<protein>
    <submittedName>
        <fullName evidence="2">Uncharacterized protein</fullName>
    </submittedName>
</protein>
<evidence type="ECO:0000313" key="3">
    <source>
        <dbReference type="Proteomes" id="UP000053462"/>
    </source>
</evidence>
<feature type="transmembrane region" description="Helical" evidence="1">
    <location>
        <begin position="61"/>
        <end position="78"/>
    </location>
</feature>
<comment type="caution">
    <text evidence="2">The sequence shown here is derived from an EMBL/GenBank/DDBJ whole genome shotgun (WGS) entry which is preliminary data.</text>
</comment>
<keyword evidence="1" id="KW-0812">Transmembrane</keyword>
<feature type="transmembrane region" description="Helical" evidence="1">
    <location>
        <begin position="123"/>
        <end position="145"/>
    </location>
</feature>
<organism evidence="2 3">
    <name type="scientific">Thermococcus celericrescens</name>
    <dbReference type="NCBI Taxonomy" id="227598"/>
    <lineage>
        <taxon>Archaea</taxon>
        <taxon>Methanobacteriati</taxon>
        <taxon>Methanobacteriota</taxon>
        <taxon>Thermococci</taxon>
        <taxon>Thermococcales</taxon>
        <taxon>Thermococcaceae</taxon>
        <taxon>Thermococcus</taxon>
    </lineage>
</organism>
<name>A0A100XXE3_9EURY</name>
<feature type="transmembrane region" description="Helical" evidence="1">
    <location>
        <begin position="151"/>
        <end position="170"/>
    </location>
</feature>
<gene>
    <name evidence="2" type="ORF">APY94_07740</name>
</gene>
<sequence length="180" mass="20215">MDEITLAALLLMVCVPYFGIYPAYLFRRGRLSANSLAVYMAFTLSMAFMAIGAVFDSLPLVLLSFAALVATGLLAYLSRKRLEEDTYSVEVDPDEHFRPEWLIRLDASFSVWLAYRLGSTRAALLNVLLTYIAVVGVIALLNLSFGGHFPLKSFAVVYAVIMVFQFRSVYRRLYEKTGID</sequence>
<evidence type="ECO:0000256" key="1">
    <source>
        <dbReference type="SAM" id="Phobius"/>
    </source>
</evidence>
<dbReference type="Proteomes" id="UP000053462">
    <property type="component" value="Unassembled WGS sequence"/>
</dbReference>
<feature type="transmembrane region" description="Helical" evidence="1">
    <location>
        <begin position="6"/>
        <end position="24"/>
    </location>
</feature>
<dbReference type="OrthoDB" id="94882at2157"/>
<keyword evidence="1" id="KW-0472">Membrane</keyword>
<reference evidence="2 3" key="1">
    <citation type="submission" date="2015-10" db="EMBL/GenBank/DDBJ databases">
        <title>Draft genome sequence of Thermococcus celericrescens strain DSM 17994.</title>
        <authorList>
            <person name="Hong S.-J."/>
            <person name="Park C.-E."/>
            <person name="Shin J.-H."/>
        </authorList>
    </citation>
    <scope>NUCLEOTIDE SEQUENCE [LARGE SCALE GENOMIC DNA]</scope>
    <source>
        <strain evidence="2 3">DSM 17994</strain>
    </source>
</reference>
<accession>A0A100XXE3</accession>